<reference evidence="1 2" key="1">
    <citation type="submission" date="2015-01" db="EMBL/GenBank/DDBJ databases">
        <title>Genome of allotetraploid Gossypium barbadense reveals genomic plasticity and fiber elongation in cotton evolution.</title>
        <authorList>
            <person name="Chen X."/>
            <person name="Liu X."/>
            <person name="Zhao B."/>
            <person name="Zheng H."/>
            <person name="Hu Y."/>
            <person name="Lu G."/>
            <person name="Yang C."/>
            <person name="Chen J."/>
            <person name="Shan C."/>
            <person name="Zhang L."/>
            <person name="Zhou Y."/>
            <person name="Wang L."/>
            <person name="Guo W."/>
            <person name="Bai Y."/>
            <person name="Ruan J."/>
            <person name="Shangguan X."/>
            <person name="Mao Y."/>
            <person name="Jiang J."/>
            <person name="Zhu Y."/>
            <person name="Lei J."/>
            <person name="Kang H."/>
            <person name="Chen S."/>
            <person name="He X."/>
            <person name="Wang R."/>
            <person name="Wang Y."/>
            <person name="Chen J."/>
            <person name="Wang L."/>
            <person name="Yu S."/>
            <person name="Wang B."/>
            <person name="Wei J."/>
            <person name="Song S."/>
            <person name="Lu X."/>
            <person name="Gao Z."/>
            <person name="Gu W."/>
            <person name="Deng X."/>
            <person name="Ma D."/>
            <person name="Wang S."/>
            <person name="Liang W."/>
            <person name="Fang L."/>
            <person name="Cai C."/>
            <person name="Zhu X."/>
            <person name="Zhou B."/>
            <person name="Zhang Y."/>
            <person name="Chen Z."/>
            <person name="Xu S."/>
            <person name="Zhu R."/>
            <person name="Wang S."/>
            <person name="Zhang T."/>
            <person name="Zhao G."/>
        </authorList>
    </citation>
    <scope>NUCLEOTIDE SEQUENCE [LARGE SCALE GENOMIC DNA]</scope>
    <source>
        <strain evidence="2">cv. Xinhai21</strain>
        <tissue evidence="1">Leaf</tissue>
    </source>
</reference>
<evidence type="ECO:0000313" key="1">
    <source>
        <dbReference type="EMBL" id="PPR98144.1"/>
    </source>
</evidence>
<sequence length="224" mass="25844">MEVMGGEGVIEEQAGGPIIKEDENMNDSMKQQINNINLGKKKRWKRIDLVVTMSQDKSDSSTRKRKSPEAETDFCGTKVAYKDGKKRLKQDGLKDRDDGFIDMMNENLELIDVWARLIKKGRVGVKHKLMKELDMLMAKEVTDETMAKIVDTKFHLNMEIDKDEAYWEQRAMANWLKVGDKNSTFFRRFASFRKYINTISKLELNGGGEATEAREINEVATLYF</sequence>
<dbReference type="OrthoDB" id="10530384at2759"/>
<evidence type="ECO:0000313" key="2">
    <source>
        <dbReference type="Proteomes" id="UP000239757"/>
    </source>
</evidence>
<dbReference type="Proteomes" id="UP000239757">
    <property type="component" value="Unassembled WGS sequence"/>
</dbReference>
<accession>A0A2P5X466</accession>
<proteinExistence type="predicted"/>
<dbReference type="EMBL" id="KZ665706">
    <property type="protein sequence ID" value="PPR98144.1"/>
    <property type="molecule type" value="Genomic_DNA"/>
</dbReference>
<name>A0A2P5X466_GOSBA</name>
<organism evidence="1 2">
    <name type="scientific">Gossypium barbadense</name>
    <name type="common">Sea Island cotton</name>
    <name type="synonym">Hibiscus barbadensis</name>
    <dbReference type="NCBI Taxonomy" id="3634"/>
    <lineage>
        <taxon>Eukaryota</taxon>
        <taxon>Viridiplantae</taxon>
        <taxon>Streptophyta</taxon>
        <taxon>Embryophyta</taxon>
        <taxon>Tracheophyta</taxon>
        <taxon>Spermatophyta</taxon>
        <taxon>Magnoliopsida</taxon>
        <taxon>eudicotyledons</taxon>
        <taxon>Gunneridae</taxon>
        <taxon>Pentapetalae</taxon>
        <taxon>rosids</taxon>
        <taxon>malvids</taxon>
        <taxon>Malvales</taxon>
        <taxon>Malvaceae</taxon>
        <taxon>Malvoideae</taxon>
        <taxon>Gossypium</taxon>
    </lineage>
</organism>
<gene>
    <name evidence="1" type="ORF">GOBAR_AA22525</name>
</gene>
<protein>
    <submittedName>
        <fullName evidence="1">Uncharacterized protein</fullName>
    </submittedName>
</protein>
<dbReference type="AlphaFoldDB" id="A0A2P5X466"/>